<dbReference type="SUPFAM" id="SSF54928">
    <property type="entry name" value="RNA-binding domain, RBD"/>
    <property type="match status" value="1"/>
</dbReference>
<dbReference type="EMBL" id="JAVFWL010000001">
    <property type="protein sequence ID" value="KAK6725558.1"/>
    <property type="molecule type" value="Genomic_DNA"/>
</dbReference>
<dbReference type="InterPro" id="IPR035979">
    <property type="entry name" value="RBD_domain_sf"/>
</dbReference>
<protein>
    <submittedName>
        <fullName evidence="1">Uncharacterized protein</fullName>
    </submittedName>
</protein>
<reference evidence="1 2" key="1">
    <citation type="submission" date="2023-08" db="EMBL/GenBank/DDBJ databases">
        <title>A Necator americanus chromosomal reference genome.</title>
        <authorList>
            <person name="Ilik V."/>
            <person name="Petrzelkova K.J."/>
            <person name="Pardy F."/>
            <person name="Fuh T."/>
            <person name="Niatou-Singa F.S."/>
            <person name="Gouil Q."/>
            <person name="Baker L."/>
            <person name="Ritchie M.E."/>
            <person name="Jex A.R."/>
            <person name="Gazzola D."/>
            <person name="Li H."/>
            <person name="Toshio Fujiwara R."/>
            <person name="Zhan B."/>
            <person name="Aroian R.V."/>
            <person name="Pafco B."/>
            <person name="Schwarz E.M."/>
        </authorList>
    </citation>
    <scope>NUCLEOTIDE SEQUENCE [LARGE SCALE GENOMIC DNA]</scope>
    <source>
        <strain evidence="1 2">Aroian</strain>
        <tissue evidence="1">Whole animal</tissue>
    </source>
</reference>
<evidence type="ECO:0000313" key="2">
    <source>
        <dbReference type="Proteomes" id="UP001303046"/>
    </source>
</evidence>
<sequence length="288" mass="32151">MIFVEEDDALRMRWALVCSVPDPSTVDYLSKFSSWFLTEVTKVAGKLNIYARFEDRPKVAMHVPVGDFEACAVAYERIRRNWPAVMFVLHILPEKNASEYEWMRSLSAAHGFVRQGVLLENALDKFASVAQQGDELFSVFSNVAQWVSRATSKLCLDKDPVNRPYDLRVGSGVAIPGNVKIDQDAVQTAVNTVLCGSQRMLPLHREESAVLVSGFPSSLNEFGVAQLFPGMKVTGVTIAQDKATVTFATKFLAYQACELDSKKLDRYHTLHVQALSDEVQEQLELNAK</sequence>
<accession>A0ABR1BJU6</accession>
<proteinExistence type="predicted"/>
<keyword evidence="2" id="KW-1185">Reference proteome</keyword>
<name>A0ABR1BJU6_NECAM</name>
<organism evidence="1 2">
    <name type="scientific">Necator americanus</name>
    <name type="common">Human hookworm</name>
    <dbReference type="NCBI Taxonomy" id="51031"/>
    <lineage>
        <taxon>Eukaryota</taxon>
        <taxon>Metazoa</taxon>
        <taxon>Ecdysozoa</taxon>
        <taxon>Nematoda</taxon>
        <taxon>Chromadorea</taxon>
        <taxon>Rhabditida</taxon>
        <taxon>Rhabditina</taxon>
        <taxon>Rhabditomorpha</taxon>
        <taxon>Strongyloidea</taxon>
        <taxon>Ancylostomatidae</taxon>
        <taxon>Bunostominae</taxon>
        <taxon>Necator</taxon>
    </lineage>
</organism>
<evidence type="ECO:0000313" key="1">
    <source>
        <dbReference type="EMBL" id="KAK6725558.1"/>
    </source>
</evidence>
<gene>
    <name evidence="1" type="primary">Necator_chrI.g209</name>
    <name evidence="1" type="ORF">RB195_004088</name>
</gene>
<dbReference type="Proteomes" id="UP001303046">
    <property type="component" value="Unassembled WGS sequence"/>
</dbReference>
<comment type="caution">
    <text evidence="1">The sequence shown here is derived from an EMBL/GenBank/DDBJ whole genome shotgun (WGS) entry which is preliminary data.</text>
</comment>